<dbReference type="AlphaFoldDB" id="C3JAU2"/>
<gene>
    <name evidence="1" type="ORF">POREN0001_0331</name>
</gene>
<sequence>MLCLLLGAKQVSAQELKAKVTINTERLGSVNASQFAEMERQLTDMLNNTRWTSLQYSPAERIECAFAINLTAVEEERKYAGELYITAQRPVFNSSYQSPLLVWRDRELNFEYQSFDVLSYSPNDIGSNLIASIVFYAYYIIALDLDSFSPLGGNVARDEMRQLVNIAGQASTEWKGWKAYDNDYNRYAIAEALNDPTQEPFRQMWYTYHRKGLDELVANVQRGRTSLLEALNQLEEVWKNTPRTPLLILFSQTKLSELVKVAEKATAEEKQAAYKLLNKIYPTEGNTLDALKR</sequence>
<dbReference type="EMBL" id="ACNN01000020">
    <property type="protein sequence ID" value="EEN82668.1"/>
    <property type="molecule type" value="Genomic_DNA"/>
</dbReference>
<reference evidence="1 2" key="1">
    <citation type="submission" date="2009-04" db="EMBL/GenBank/DDBJ databases">
        <authorList>
            <person name="Sebastian Y."/>
            <person name="Madupu R."/>
            <person name="Durkin A.S."/>
            <person name="Torralba M."/>
            <person name="Methe B."/>
            <person name="Sutton G.G."/>
            <person name="Strausberg R.L."/>
            <person name="Nelson K.E."/>
        </authorList>
    </citation>
    <scope>NUCLEOTIDE SEQUENCE [LARGE SCALE GENOMIC DNA]</scope>
    <source>
        <strain evidence="2">ATCC 35406 / BCRC 14492 / JCM 8526 / NCTC 13058 / HG 370</strain>
    </source>
</reference>
<dbReference type="InterPro" id="IPR032274">
    <property type="entry name" value="DUF4835"/>
</dbReference>
<organism evidence="1 2">
    <name type="scientific">Porphyromonas endodontalis (strain ATCC 35406 / DSM 24491 / JCM 8526 / CCUG 16442 / BCRC 14492 / NCTC 13058 / HG 370)</name>
    <name type="common">Bacteroides endodontalis</name>
    <dbReference type="NCBI Taxonomy" id="553175"/>
    <lineage>
        <taxon>Bacteria</taxon>
        <taxon>Pseudomonadati</taxon>
        <taxon>Bacteroidota</taxon>
        <taxon>Bacteroidia</taxon>
        <taxon>Bacteroidales</taxon>
        <taxon>Porphyromonadaceae</taxon>
        <taxon>Porphyromonas</taxon>
    </lineage>
</organism>
<dbReference type="STRING" id="553175.POREN0001_0331"/>
<accession>C3JAU2</accession>
<comment type="caution">
    <text evidence="1">The sequence shown here is derived from an EMBL/GenBank/DDBJ whole genome shotgun (WGS) entry which is preliminary data.</text>
</comment>
<name>C3JAU2_POREA</name>
<evidence type="ECO:0008006" key="3">
    <source>
        <dbReference type="Google" id="ProtNLM"/>
    </source>
</evidence>
<keyword evidence="2" id="KW-1185">Reference proteome</keyword>
<dbReference type="Pfam" id="PF16119">
    <property type="entry name" value="DUF4835"/>
    <property type="match status" value="1"/>
</dbReference>
<dbReference type="eggNOG" id="ENOG502Z7MQ">
    <property type="taxonomic scope" value="Bacteria"/>
</dbReference>
<evidence type="ECO:0000313" key="2">
    <source>
        <dbReference type="Proteomes" id="UP000004295"/>
    </source>
</evidence>
<evidence type="ECO:0000313" key="1">
    <source>
        <dbReference type="EMBL" id="EEN82668.1"/>
    </source>
</evidence>
<dbReference type="Proteomes" id="UP000004295">
    <property type="component" value="Unassembled WGS sequence"/>
</dbReference>
<proteinExistence type="predicted"/>
<protein>
    <recommendedName>
        <fullName evidence="3">DUF4835 domain-containing protein</fullName>
    </recommendedName>
</protein>